<organism evidence="1 2">
    <name type="scientific">Butyrivibrio proteoclasticus</name>
    <dbReference type="NCBI Taxonomy" id="43305"/>
    <lineage>
        <taxon>Bacteria</taxon>
        <taxon>Bacillati</taxon>
        <taxon>Bacillota</taxon>
        <taxon>Clostridia</taxon>
        <taxon>Lachnospirales</taxon>
        <taxon>Lachnospiraceae</taxon>
        <taxon>Butyrivibrio</taxon>
    </lineage>
</organism>
<name>A0A1I5W0R1_9FIRM</name>
<protein>
    <submittedName>
        <fullName evidence="1">Predicted kinase</fullName>
    </submittedName>
</protein>
<reference evidence="2" key="1">
    <citation type="submission" date="2016-10" db="EMBL/GenBank/DDBJ databases">
        <authorList>
            <person name="Varghese N."/>
            <person name="Submissions S."/>
        </authorList>
    </citation>
    <scope>NUCLEOTIDE SEQUENCE [LARGE SCALE GENOMIC DNA]</scope>
    <source>
        <strain evidence="2">P18</strain>
    </source>
</reference>
<dbReference type="AlphaFoldDB" id="A0A1I5W0R1"/>
<dbReference type="GO" id="GO:0016301">
    <property type="term" value="F:kinase activity"/>
    <property type="evidence" value="ECO:0007669"/>
    <property type="project" value="UniProtKB-KW"/>
</dbReference>
<keyword evidence="1" id="KW-0418">Kinase</keyword>
<dbReference type="Proteomes" id="UP000182624">
    <property type="component" value="Unassembled WGS sequence"/>
</dbReference>
<dbReference type="SUPFAM" id="SSF52540">
    <property type="entry name" value="P-loop containing nucleoside triphosphate hydrolases"/>
    <property type="match status" value="1"/>
</dbReference>
<dbReference type="OrthoDB" id="2639622at2"/>
<sequence length="156" mass="17654">MSKVIMTCGLICCGKSTYAKRIKSESGAVILSIDDLTLSMFPEGAGDMHDTYVMRAERYLLELSLQILNSGINVILDWGLWNRATRDRIKEFYASHGDIKAELHYLKVSPEVWEERINKRNASGEAAYYVDEGLLNKVKSLFEEPSEDEVDVLVES</sequence>
<dbReference type="RefSeq" id="WP_074889447.1">
    <property type="nucleotide sequence ID" value="NZ_FOXO01000020.1"/>
</dbReference>
<dbReference type="Gene3D" id="3.40.50.300">
    <property type="entry name" value="P-loop containing nucleotide triphosphate hydrolases"/>
    <property type="match status" value="1"/>
</dbReference>
<gene>
    <name evidence="1" type="ORF">SAMN04487928_12017</name>
</gene>
<dbReference type="InterPro" id="IPR027417">
    <property type="entry name" value="P-loop_NTPase"/>
</dbReference>
<keyword evidence="1" id="KW-0808">Transferase</keyword>
<proteinExistence type="predicted"/>
<evidence type="ECO:0000313" key="2">
    <source>
        <dbReference type="Proteomes" id="UP000182624"/>
    </source>
</evidence>
<dbReference type="Pfam" id="PF13671">
    <property type="entry name" value="AAA_33"/>
    <property type="match status" value="1"/>
</dbReference>
<dbReference type="EMBL" id="FOXO01000020">
    <property type="protein sequence ID" value="SFQ13358.1"/>
    <property type="molecule type" value="Genomic_DNA"/>
</dbReference>
<accession>A0A1I5W0R1</accession>
<keyword evidence="2" id="KW-1185">Reference proteome</keyword>
<evidence type="ECO:0000313" key="1">
    <source>
        <dbReference type="EMBL" id="SFQ13358.1"/>
    </source>
</evidence>